<keyword evidence="9" id="KW-0234">DNA repair</keyword>
<keyword evidence="4 15" id="KW-0378">Hydrolase</keyword>
<keyword evidence="3" id="KW-0227">DNA damage</keyword>
<evidence type="ECO:0000256" key="8">
    <source>
        <dbReference type="ARBA" id="ARBA00023125"/>
    </source>
</evidence>
<name>A0ABS5E8R8_9PROT</name>
<evidence type="ECO:0000259" key="17">
    <source>
        <dbReference type="PROSITE" id="PS51198"/>
    </source>
</evidence>
<keyword evidence="6" id="KW-0269">Exonuclease</keyword>
<evidence type="ECO:0000256" key="9">
    <source>
        <dbReference type="ARBA" id="ARBA00023204"/>
    </source>
</evidence>
<evidence type="ECO:0000256" key="11">
    <source>
        <dbReference type="ARBA" id="ARBA00034617"/>
    </source>
</evidence>
<reference evidence="19 20" key="1">
    <citation type="submission" date="2021-04" db="EMBL/GenBank/DDBJ databases">
        <title>The complete genome sequence of Neokomagataea sp. TBRC 2177.</title>
        <authorList>
            <person name="Charoenyingcharoen P."/>
            <person name="Yukphan P."/>
        </authorList>
    </citation>
    <scope>NUCLEOTIDE SEQUENCE [LARGE SCALE GENOMIC DNA]</scope>
    <source>
        <strain evidence="19 20">TBRC 2177</strain>
    </source>
</reference>
<accession>A0ABS5E8R8</accession>
<dbReference type="InterPro" id="IPR000212">
    <property type="entry name" value="DNA_helicase_UvrD/REP"/>
</dbReference>
<dbReference type="PROSITE" id="PS51198">
    <property type="entry name" value="UVRD_HELICASE_ATP_BIND"/>
    <property type="match status" value="1"/>
</dbReference>
<dbReference type="Pfam" id="PF00580">
    <property type="entry name" value="UvrD-helicase"/>
    <property type="match status" value="1"/>
</dbReference>
<evidence type="ECO:0000256" key="14">
    <source>
        <dbReference type="ARBA" id="ARBA00048988"/>
    </source>
</evidence>
<organism evidence="19 20">
    <name type="scientific">Neokomagataea anthophila</name>
    <dbReference type="NCBI Taxonomy" id="2826925"/>
    <lineage>
        <taxon>Bacteria</taxon>
        <taxon>Pseudomonadati</taxon>
        <taxon>Pseudomonadota</taxon>
        <taxon>Alphaproteobacteria</taxon>
        <taxon>Acetobacterales</taxon>
        <taxon>Acetobacteraceae</taxon>
        <taxon>Neokomagataea</taxon>
    </lineage>
</organism>
<keyword evidence="10" id="KW-0413">Isomerase</keyword>
<evidence type="ECO:0000256" key="7">
    <source>
        <dbReference type="ARBA" id="ARBA00022840"/>
    </source>
</evidence>
<evidence type="ECO:0000256" key="15">
    <source>
        <dbReference type="PROSITE-ProRule" id="PRU00560"/>
    </source>
</evidence>
<comment type="caution">
    <text evidence="19">The sequence shown here is derived from an EMBL/GenBank/DDBJ whole genome shotgun (WGS) entry which is preliminary data.</text>
</comment>
<dbReference type="EMBL" id="JAGRQH010000004">
    <property type="protein sequence ID" value="MBR0559898.1"/>
    <property type="molecule type" value="Genomic_DNA"/>
</dbReference>
<keyword evidence="5 15" id="KW-0347">Helicase</keyword>
<comment type="catalytic activity">
    <reaction evidence="11">
        <text>Couples ATP hydrolysis with the unwinding of duplex DNA by translocating in the 3'-5' direction.</text>
        <dbReference type="EC" id="5.6.2.4"/>
    </reaction>
</comment>
<dbReference type="SUPFAM" id="SSF52980">
    <property type="entry name" value="Restriction endonuclease-like"/>
    <property type="match status" value="1"/>
</dbReference>
<dbReference type="InterPro" id="IPR014016">
    <property type="entry name" value="UvrD-like_ATP-bd"/>
</dbReference>
<dbReference type="Gene3D" id="3.90.320.10">
    <property type="match status" value="1"/>
</dbReference>
<dbReference type="Proteomes" id="UP000677812">
    <property type="component" value="Unassembled WGS sequence"/>
</dbReference>
<evidence type="ECO:0000313" key="20">
    <source>
        <dbReference type="Proteomes" id="UP000677812"/>
    </source>
</evidence>
<dbReference type="InterPro" id="IPR014151">
    <property type="entry name" value="DNA_helicase_AddA"/>
</dbReference>
<dbReference type="InterPro" id="IPR038726">
    <property type="entry name" value="PDDEXK_AddAB-type"/>
</dbReference>
<sequence length="1203" mass="131846">MTVEHHTAAAAKAQANKTQSLASDPMASVFVSASAGSGKTKLLIDRLLRLMLPLEVDGPDGMPVVVEGANPSRIVCLTYTKAAAAEMAHRLQAKLGAWVSLSDDALGAELAGLSVPNLPETRAAARGLFLKVLDLPGGLRIETIHAFCQSLLRRFPLEASIDPHFDLMEETDTLMALRAAMEDELARSPLRVAELAGNIGLEVFFKTLQTLNNAGNRLEPLLVALAAQPERLKQFYNAALGAGSESVEELETMIKDPPEADAFRREFNTIYDASSDAAKKKLNDALGWLGSYLEERSTADWQTHFLTQKGEIRAKWSHLVGAKVKLSAPELEARLDREAQRLVALYERMRAVALSAINQAIMALATPILQGFRDGKAARGLVDYGDLIRETRNLLDDPGAAWVLYKLDGGIDHLLLDEVQDNSGVQWEIAGALTSEFFAGEAARDAGLRPRTIFAVGDYKQSIYGFQGADPDQFHYWRAEFARRVKAAGLLWRDPELNVSFRSVAPVLNFVDAVFSLPDAAKGLREGEDSTLLPHISARSGEGGRVELWPLVPVDDESDGEVEAPSSWEPPSRNYGQRSAQQRLAESLGAWIAQQIGRSPQPGKAPLKAGEILILVPRRSSFLRALIRSLKGKNVPVATMVRVGLTETVAVRDLMTLCAALLLPQDDLTLASVLTSPLGGLTDESLMALATKDGRGPALGKGGQPLWTVLRERHQEREDWRAAWRMLSGLYTRVDYATPYRLLSEALGQYSGRARLLQRLGEEAVEPVDELLSAALRYEGLHPPSLQGFLHWLEASNIESKREAESGGDAVRVMTVHGSKGLQARLVVMPDTVASGQKTENLYWSEAEGVELPLMVPRVDAAVRASSVLADEQKAKAQAERNRLLYVALTRASDWLVVCGAMPKKGIPETSWYRQCEAGFEALGERARKEACDDLPWGGERWVLDEQSDDIIERAVPVSPSHEPVSAPVVPTWMGGAPYWVATPAEREDAMTRPLAPSRPDGAEYGPQVAVRSPLEHLARRKTVQSIGEAVQVRRQAMRRGTMIHRLLQLLPDVAPVERSDVAAQWLGRAALGLEAGEIDHVVQQVLAVLDDARLAPLFLHGSRAEQPISGVSRGRVVLGQVDRLWVGPDEVWVCDYKTNRMPPLRVERTPIAYVRQMAAYRDVLAQLYPNAAIRCVLVWTEGAQVHVLPQSLLESVWQEGLA</sequence>
<evidence type="ECO:0000256" key="2">
    <source>
        <dbReference type="ARBA" id="ARBA00022741"/>
    </source>
</evidence>
<evidence type="ECO:0000259" key="18">
    <source>
        <dbReference type="PROSITE" id="PS51217"/>
    </source>
</evidence>
<dbReference type="InterPro" id="IPR027417">
    <property type="entry name" value="P-loop_NTPase"/>
</dbReference>
<evidence type="ECO:0000256" key="16">
    <source>
        <dbReference type="SAM" id="MobiDB-lite"/>
    </source>
</evidence>
<dbReference type="Gene3D" id="3.40.50.300">
    <property type="entry name" value="P-loop containing nucleotide triphosphate hydrolases"/>
    <property type="match status" value="4"/>
</dbReference>
<dbReference type="PANTHER" id="PTHR11070">
    <property type="entry name" value="UVRD / RECB / PCRA DNA HELICASE FAMILY MEMBER"/>
    <property type="match status" value="1"/>
</dbReference>
<evidence type="ECO:0000256" key="1">
    <source>
        <dbReference type="ARBA" id="ARBA00022722"/>
    </source>
</evidence>
<evidence type="ECO:0000256" key="13">
    <source>
        <dbReference type="ARBA" id="ARBA00034923"/>
    </source>
</evidence>
<feature type="binding site" evidence="15">
    <location>
        <begin position="33"/>
        <end position="40"/>
    </location>
    <ligand>
        <name>ATP</name>
        <dbReference type="ChEBI" id="CHEBI:30616"/>
    </ligand>
</feature>
<feature type="region of interest" description="Disordered" evidence="16">
    <location>
        <begin position="556"/>
        <end position="575"/>
    </location>
</feature>
<dbReference type="PANTHER" id="PTHR11070:SF2">
    <property type="entry name" value="ATP-DEPENDENT DNA HELICASE SRS2"/>
    <property type="match status" value="1"/>
</dbReference>
<gene>
    <name evidence="19" type="primary">addA</name>
    <name evidence="19" type="ORF">KB213_07525</name>
</gene>
<dbReference type="PROSITE" id="PS51217">
    <property type="entry name" value="UVRD_HELICASE_CTER"/>
    <property type="match status" value="1"/>
</dbReference>
<evidence type="ECO:0000256" key="3">
    <source>
        <dbReference type="ARBA" id="ARBA00022763"/>
    </source>
</evidence>
<dbReference type="Pfam" id="PF13361">
    <property type="entry name" value="UvrD_C"/>
    <property type="match status" value="1"/>
</dbReference>
<evidence type="ECO:0000256" key="5">
    <source>
        <dbReference type="ARBA" id="ARBA00022806"/>
    </source>
</evidence>
<evidence type="ECO:0000256" key="12">
    <source>
        <dbReference type="ARBA" id="ARBA00034808"/>
    </source>
</evidence>
<protein>
    <recommendedName>
        <fullName evidence="12">DNA 3'-5' helicase</fullName>
        <ecNumber evidence="12">5.6.2.4</ecNumber>
    </recommendedName>
    <alternativeName>
        <fullName evidence="13">DNA 3'-5' helicase II</fullName>
    </alternativeName>
</protein>
<dbReference type="InterPro" id="IPR011604">
    <property type="entry name" value="PDDEXK-like_dom_sf"/>
</dbReference>
<comment type="catalytic activity">
    <reaction evidence="14">
        <text>ATP + H2O = ADP + phosphate + H(+)</text>
        <dbReference type="Rhea" id="RHEA:13065"/>
        <dbReference type="ChEBI" id="CHEBI:15377"/>
        <dbReference type="ChEBI" id="CHEBI:15378"/>
        <dbReference type="ChEBI" id="CHEBI:30616"/>
        <dbReference type="ChEBI" id="CHEBI:43474"/>
        <dbReference type="ChEBI" id="CHEBI:456216"/>
        <dbReference type="EC" id="5.6.2.4"/>
    </reaction>
</comment>
<dbReference type="EC" id="5.6.2.4" evidence="12"/>
<keyword evidence="2 15" id="KW-0547">Nucleotide-binding</keyword>
<proteinExistence type="predicted"/>
<dbReference type="Pfam" id="PF12705">
    <property type="entry name" value="PDDEXK_1"/>
    <property type="match status" value="1"/>
</dbReference>
<keyword evidence="7 15" id="KW-0067">ATP-binding</keyword>
<evidence type="ECO:0000256" key="6">
    <source>
        <dbReference type="ARBA" id="ARBA00022839"/>
    </source>
</evidence>
<dbReference type="SUPFAM" id="SSF52540">
    <property type="entry name" value="P-loop containing nucleoside triphosphate hydrolases"/>
    <property type="match status" value="1"/>
</dbReference>
<keyword evidence="1" id="KW-0540">Nuclease</keyword>
<keyword evidence="20" id="KW-1185">Reference proteome</keyword>
<dbReference type="InterPro" id="IPR011335">
    <property type="entry name" value="Restrct_endonuc-II-like"/>
</dbReference>
<evidence type="ECO:0000256" key="4">
    <source>
        <dbReference type="ARBA" id="ARBA00022801"/>
    </source>
</evidence>
<dbReference type="GO" id="GO:0004386">
    <property type="term" value="F:helicase activity"/>
    <property type="evidence" value="ECO:0007669"/>
    <property type="project" value="UniProtKB-KW"/>
</dbReference>
<feature type="domain" description="UvrD-like helicase ATP-binding" evidence="17">
    <location>
        <begin position="12"/>
        <end position="504"/>
    </location>
</feature>
<evidence type="ECO:0000313" key="19">
    <source>
        <dbReference type="EMBL" id="MBR0559898.1"/>
    </source>
</evidence>
<keyword evidence="8" id="KW-0238">DNA-binding</keyword>
<feature type="domain" description="UvrD-like helicase C-terminal" evidence="18">
    <location>
        <begin position="543"/>
        <end position="821"/>
    </location>
</feature>
<dbReference type="InterPro" id="IPR014017">
    <property type="entry name" value="DNA_helicase_UvrD-like_C"/>
</dbReference>
<evidence type="ECO:0000256" key="10">
    <source>
        <dbReference type="ARBA" id="ARBA00023235"/>
    </source>
</evidence>
<dbReference type="NCBIfam" id="TIGR02784">
    <property type="entry name" value="addA_alphas"/>
    <property type="match status" value="1"/>
</dbReference>